<accession>A0ABR4CC29</accession>
<dbReference type="InterPro" id="IPR013830">
    <property type="entry name" value="SGNH_hydro"/>
</dbReference>
<feature type="signal peptide" evidence="2">
    <location>
        <begin position="1"/>
        <end position="19"/>
    </location>
</feature>
<gene>
    <name evidence="4" type="ORF">VTL71DRAFT_1636</name>
</gene>
<proteinExistence type="predicted"/>
<feature type="region of interest" description="Disordered" evidence="1">
    <location>
        <begin position="255"/>
        <end position="373"/>
    </location>
</feature>
<organism evidence="4 5">
    <name type="scientific">Oculimacula yallundae</name>
    <dbReference type="NCBI Taxonomy" id="86028"/>
    <lineage>
        <taxon>Eukaryota</taxon>
        <taxon>Fungi</taxon>
        <taxon>Dikarya</taxon>
        <taxon>Ascomycota</taxon>
        <taxon>Pezizomycotina</taxon>
        <taxon>Leotiomycetes</taxon>
        <taxon>Helotiales</taxon>
        <taxon>Ploettnerulaceae</taxon>
        <taxon>Oculimacula</taxon>
    </lineage>
</organism>
<evidence type="ECO:0000259" key="3">
    <source>
        <dbReference type="Pfam" id="PF13472"/>
    </source>
</evidence>
<protein>
    <recommendedName>
        <fullName evidence="3">SGNH hydrolase-type esterase domain-containing protein</fullName>
    </recommendedName>
</protein>
<feature type="compositionally biased region" description="Low complexity" evidence="1">
    <location>
        <begin position="287"/>
        <end position="316"/>
    </location>
</feature>
<dbReference type="PANTHER" id="PTHR30383:SF5">
    <property type="entry name" value="SGNH HYDROLASE-TYPE ESTERASE DOMAIN-CONTAINING PROTEIN"/>
    <property type="match status" value="1"/>
</dbReference>
<feature type="domain" description="SGNH hydrolase-type esterase" evidence="3">
    <location>
        <begin position="57"/>
        <end position="234"/>
    </location>
</feature>
<evidence type="ECO:0000313" key="5">
    <source>
        <dbReference type="Proteomes" id="UP001595075"/>
    </source>
</evidence>
<dbReference type="Pfam" id="PF13472">
    <property type="entry name" value="Lipase_GDSL_2"/>
    <property type="match status" value="1"/>
</dbReference>
<dbReference type="InterPro" id="IPR051532">
    <property type="entry name" value="Ester_Hydrolysis_Enzymes"/>
</dbReference>
<dbReference type="SUPFAM" id="SSF52266">
    <property type="entry name" value="SGNH hydrolase"/>
    <property type="match status" value="1"/>
</dbReference>
<dbReference type="CDD" id="cd01833">
    <property type="entry name" value="XynB_like"/>
    <property type="match status" value="1"/>
</dbReference>
<dbReference type="PANTHER" id="PTHR30383">
    <property type="entry name" value="THIOESTERASE 1/PROTEASE 1/LYSOPHOSPHOLIPASE L1"/>
    <property type="match status" value="1"/>
</dbReference>
<evidence type="ECO:0000256" key="2">
    <source>
        <dbReference type="SAM" id="SignalP"/>
    </source>
</evidence>
<sequence>MRVSKFLCFVGVLGVTVSSSPTKWFGHQIFEGRSSENAVNSELEARANPQLRIMVAGASIASGYHSTDGNGFRLGLQEAVVAAGNDVQMLGTVRTGKMKDNAYEAKPGIRIDEVTARLDAALPKISPSPNIILVQVGANDLGQNFKVDKMAERMTTLIDHIYRHVPDANVIISTLLPSGKTESGVVTFNAQLPGVVEAQNKQGRHVFLADVHSGFSLADILPLPDGTHPTDAGYLKMAGVYAGVVLDVVKTRFAPPPPPVVSTSSSAPEVKPTPEPEPSTIGDNPNPTTTSPSPSPTSSSVSESSSESATKASSSTGAQRQVGSMSTSTVHSSKATSSSSATVTPIAASTSGPASTPSPSAPSKNGASSELGQPGSLITAIAMLACAIPFLTV</sequence>
<comment type="caution">
    <text evidence="4">The sequence shown here is derived from an EMBL/GenBank/DDBJ whole genome shotgun (WGS) entry which is preliminary data.</text>
</comment>
<evidence type="ECO:0000313" key="4">
    <source>
        <dbReference type="EMBL" id="KAL2067212.1"/>
    </source>
</evidence>
<dbReference type="Proteomes" id="UP001595075">
    <property type="component" value="Unassembled WGS sequence"/>
</dbReference>
<dbReference type="InterPro" id="IPR036514">
    <property type="entry name" value="SGNH_hydro_sf"/>
</dbReference>
<dbReference type="Gene3D" id="3.40.50.1110">
    <property type="entry name" value="SGNH hydrolase"/>
    <property type="match status" value="1"/>
</dbReference>
<dbReference type="EMBL" id="JAZHXI010000010">
    <property type="protein sequence ID" value="KAL2067212.1"/>
    <property type="molecule type" value="Genomic_DNA"/>
</dbReference>
<feature type="chain" id="PRO_5045831552" description="SGNH hydrolase-type esterase domain-containing protein" evidence="2">
    <location>
        <begin position="20"/>
        <end position="393"/>
    </location>
</feature>
<feature type="compositionally biased region" description="Low complexity" evidence="1">
    <location>
        <begin position="326"/>
        <end position="363"/>
    </location>
</feature>
<keyword evidence="5" id="KW-1185">Reference proteome</keyword>
<name>A0ABR4CC29_9HELO</name>
<evidence type="ECO:0000256" key="1">
    <source>
        <dbReference type="SAM" id="MobiDB-lite"/>
    </source>
</evidence>
<keyword evidence="2" id="KW-0732">Signal</keyword>
<reference evidence="4 5" key="1">
    <citation type="journal article" date="2024" name="Commun. Biol.">
        <title>Comparative genomic analysis of thermophilic fungi reveals convergent evolutionary adaptations and gene losses.</title>
        <authorList>
            <person name="Steindorff A.S."/>
            <person name="Aguilar-Pontes M.V."/>
            <person name="Robinson A.J."/>
            <person name="Andreopoulos B."/>
            <person name="LaButti K."/>
            <person name="Kuo A."/>
            <person name="Mondo S."/>
            <person name="Riley R."/>
            <person name="Otillar R."/>
            <person name="Haridas S."/>
            <person name="Lipzen A."/>
            <person name="Grimwood J."/>
            <person name="Schmutz J."/>
            <person name="Clum A."/>
            <person name="Reid I.D."/>
            <person name="Moisan M.C."/>
            <person name="Butler G."/>
            <person name="Nguyen T.T.M."/>
            <person name="Dewar K."/>
            <person name="Conant G."/>
            <person name="Drula E."/>
            <person name="Henrissat B."/>
            <person name="Hansel C."/>
            <person name="Singer S."/>
            <person name="Hutchinson M.I."/>
            <person name="de Vries R.P."/>
            <person name="Natvig D.O."/>
            <person name="Powell A.J."/>
            <person name="Tsang A."/>
            <person name="Grigoriev I.V."/>
        </authorList>
    </citation>
    <scope>NUCLEOTIDE SEQUENCE [LARGE SCALE GENOMIC DNA]</scope>
    <source>
        <strain evidence="4 5">CBS 494.80</strain>
    </source>
</reference>